<dbReference type="Proteomes" id="UP000002287">
    <property type="component" value="Chromosome 1"/>
</dbReference>
<evidence type="ECO:0000313" key="2">
    <source>
        <dbReference type="Proteomes" id="UP000002287"/>
    </source>
</evidence>
<dbReference type="SUPFAM" id="SSF52540">
    <property type="entry name" value="P-loop containing nucleoside triphosphate hydrolases"/>
    <property type="match status" value="1"/>
</dbReference>
<dbReference type="CDD" id="cd11579">
    <property type="entry name" value="Glyco_tran_WbsX"/>
    <property type="match status" value="1"/>
</dbReference>
<name>A4JIU8_BURVG</name>
<dbReference type="Pfam" id="PF14307">
    <property type="entry name" value="Glyco_tran_WbsX"/>
    <property type="match status" value="1"/>
</dbReference>
<organism evidence="1 2">
    <name type="scientific">Burkholderia vietnamiensis (strain G4 / LMG 22486)</name>
    <name type="common">Burkholderia cepacia (strain R1808)</name>
    <dbReference type="NCBI Taxonomy" id="269482"/>
    <lineage>
        <taxon>Bacteria</taxon>
        <taxon>Pseudomonadati</taxon>
        <taxon>Pseudomonadota</taxon>
        <taxon>Betaproteobacteria</taxon>
        <taxon>Burkholderiales</taxon>
        <taxon>Burkholderiaceae</taxon>
        <taxon>Burkholderia</taxon>
        <taxon>Burkholderia cepacia complex</taxon>
    </lineage>
</organism>
<evidence type="ECO:0000313" key="1">
    <source>
        <dbReference type="EMBL" id="ABO56201.1"/>
    </source>
</evidence>
<dbReference type="InterPro" id="IPR027417">
    <property type="entry name" value="P-loop_NTPase"/>
</dbReference>
<dbReference type="Pfam" id="PF05045">
    <property type="entry name" value="RgpF"/>
    <property type="match status" value="1"/>
</dbReference>
<dbReference type="Gene3D" id="1.20.5.300">
    <property type="match status" value="1"/>
</dbReference>
<dbReference type="Gene3D" id="3.20.20.80">
    <property type="entry name" value="Glycosidases"/>
    <property type="match status" value="1"/>
</dbReference>
<dbReference type="KEGG" id="bvi:Bcep1808_3211"/>
<dbReference type="HOGENOM" id="CLU_267609_0_0_4"/>
<dbReference type="InterPro" id="IPR007739">
    <property type="entry name" value="RgpF"/>
</dbReference>
<dbReference type="Gene3D" id="1.10.287.1490">
    <property type="match status" value="1"/>
</dbReference>
<dbReference type="AlphaFoldDB" id="A4JIU8"/>
<accession>A4JIU8</accession>
<sequence length="1231" mass="138636">MSNTNKKQGRLIIVLGMHRSGTSAVTRGLQVVGASLGGNLYPAMAGVNEKGFWEDIELNSLDNEILKTIDSDWFRLAPINDFDLQNLRRKGYILKAAELLRRKVEATEIFAFKDPRAAKLLPFWNEVIDHLQLDANYLIVLRNPLSVVKSLEKRDGFAPEHGYLLWLGHVLESLYSSAERTRIVVNYDQLMHSPDREVARIADAFNLQINAKELTEYKNDFLDAQLRHTIYSPSDLLLDAACPPIVREVHSRLLAVASDEITINDPTILAEIARWTTEFERQKSVLGLADMQHSKIASLSQAVGERDGQIASLSQAVHERDGQIISLSQAVGERDGQIASLSQAVHERDGQIISLSQAVGERDGQIASLSQAVHERDGQIISLSQAVGERDGQIASLSQAVHERDGQITSLSQAVGERDGQIASLSQAVHERDGQIISLSQAVHERDGQITSLSQAVHERDGQIASLSQAVGERDGQIASLSQAVHERDSRIGDLTQTVVERDSLMAQICNSYSWRLTHPLRVSRLLMKRVKSGIKQPIRTIWRMLPLSIGQKFRLKAAVLRYFPIAERLVVERSPVANASLPTLPASDASNHYENEYRERFNVAVNRHGKDFVPLSAESVDAGRLTVKVIAFYLPQFHPVPENDENWGLGFTEWTNVSKATPQFSGHYQPRLPGELGFYDLRLKEVQHRQIELARRYGIHGFCYHHYWFGGKKILQKPFQQVLSDPSLDLPFCLCWANENWTRRWDGGDQEIILAQNHSPEDDLAFLADILPALQDSRYIRIDGKPLLIVYRPGLLPDPAATALRWRKAAAEAGLPGLFIASAATFGFEDYESIGYDGLVQFPPHNVAASDITSRQTLLNPNFSGHVYDYNEYAENATKVIADKKHTFPCVMMNWDNEARKPGKGHIFLGASPESYKSWLRRCFDFVLSNNKQSERLVFINAWNEWAEGTYLEPDRRYGYAYLHATADLLRQYYNSEDLDESIKINNQRFVKKNENALVAHLYYFDLLPELLSLIERNVNLDAFITIPVHFSREQVGEILASLDNVYVLRVQNRGRDILPFLNIYPIIKSYSYANLVKVHSKKSPQRADGALLRKRALLELLDPSIVPGVLRALNTDPKIGLIAPSNSLCSLSNSDYLINNRKQLNYCLSRLGLVDSSLNFEFIAGSMFWARVDALRMLSDLSLREEDFEEELGQLDGTLAHAIERLFCFLGKHVGYRTLPVDQIGISVA</sequence>
<dbReference type="Gene3D" id="3.40.50.300">
    <property type="entry name" value="P-loop containing nucleotide triphosphate hydrolases"/>
    <property type="match status" value="1"/>
</dbReference>
<dbReference type="PANTHER" id="PTHR41244:SF1">
    <property type="entry name" value="GLYCOSYLTRANSFERASE"/>
    <property type="match status" value="1"/>
</dbReference>
<proteinExistence type="predicted"/>
<dbReference type="eggNOG" id="COG3754">
    <property type="taxonomic scope" value="Bacteria"/>
</dbReference>
<gene>
    <name evidence="1" type="ordered locus">Bcep1808_3211</name>
</gene>
<dbReference type="InterPro" id="IPR032719">
    <property type="entry name" value="WbsX"/>
</dbReference>
<dbReference type="eggNOG" id="COG3551">
    <property type="taxonomic scope" value="Bacteria"/>
</dbReference>
<dbReference type="EMBL" id="CP000614">
    <property type="protein sequence ID" value="ABO56201.1"/>
    <property type="molecule type" value="Genomic_DNA"/>
</dbReference>
<dbReference type="eggNOG" id="COG4372">
    <property type="taxonomic scope" value="Bacteria"/>
</dbReference>
<protein>
    <submittedName>
        <fullName evidence="1">Lipopolysaccharide biosynthesis protein-like protein</fullName>
    </submittedName>
</protein>
<dbReference type="PANTHER" id="PTHR41244">
    <property type="entry name" value="RHAMNAN SYNTHESIS F"/>
    <property type="match status" value="1"/>
</dbReference>
<reference evidence="2" key="1">
    <citation type="submission" date="2007-03" db="EMBL/GenBank/DDBJ databases">
        <title>Complete sequence of chromosome 1 of Burkholderia vietnamiensis G4.</title>
        <authorList>
            <consortium name="US DOE Joint Genome Institute"/>
            <person name="Copeland A."/>
            <person name="Lucas S."/>
            <person name="Lapidus A."/>
            <person name="Barry K."/>
            <person name="Detter J.C."/>
            <person name="Glavina del Rio T."/>
            <person name="Hammon N."/>
            <person name="Israni S."/>
            <person name="Dalin E."/>
            <person name="Tice H."/>
            <person name="Pitluck S."/>
            <person name="Chain P."/>
            <person name="Malfatti S."/>
            <person name="Shin M."/>
            <person name="Vergez L."/>
            <person name="Schmutz J."/>
            <person name="Larimer F."/>
            <person name="Land M."/>
            <person name="Hauser L."/>
            <person name="Kyrpides N."/>
            <person name="Tiedje J."/>
            <person name="Richardson P."/>
        </authorList>
    </citation>
    <scope>NUCLEOTIDE SEQUENCE [LARGE SCALE GENOMIC DNA]</scope>
    <source>
        <strain evidence="2">G4 / LMG 22486</strain>
    </source>
</reference>